<accession>A0A497XWT3</accession>
<evidence type="ECO:0000256" key="1">
    <source>
        <dbReference type="ARBA" id="ARBA00022801"/>
    </source>
</evidence>
<feature type="chain" id="PRO_5044605494" evidence="2">
    <location>
        <begin position="20"/>
        <end position="369"/>
    </location>
</feature>
<protein>
    <submittedName>
        <fullName evidence="5">Alpha/beta hydrolase</fullName>
    </submittedName>
</protein>
<dbReference type="SUPFAM" id="SSF53474">
    <property type="entry name" value="alpha/beta-Hydrolases"/>
    <property type="match status" value="1"/>
</dbReference>
<reference evidence="4 6" key="1">
    <citation type="submission" date="2018-10" db="EMBL/GenBank/DDBJ databases">
        <title>Genomic Encyclopedia of Archaeal and Bacterial Type Strains, Phase II (KMG-II): from individual species to whole genera.</title>
        <authorList>
            <person name="Goeker M."/>
        </authorList>
    </citation>
    <scope>NUCLEOTIDE SEQUENCE [LARGE SCALE GENOMIC DNA]</scope>
    <source>
        <strain evidence="4 6">DSM 19624</strain>
    </source>
</reference>
<dbReference type="PANTHER" id="PTHR43265:SF1">
    <property type="entry name" value="ESTERASE ESTD"/>
    <property type="match status" value="1"/>
</dbReference>
<feature type="domain" description="AB hydrolase-1" evidence="3">
    <location>
        <begin position="70"/>
        <end position="335"/>
    </location>
</feature>
<dbReference type="PANTHER" id="PTHR43265">
    <property type="entry name" value="ESTERASE ESTD"/>
    <property type="match status" value="1"/>
</dbReference>
<organism evidence="4 6">
    <name type="scientific">Pedobacter alluvionis</name>
    <dbReference type="NCBI Taxonomy" id="475253"/>
    <lineage>
        <taxon>Bacteria</taxon>
        <taxon>Pseudomonadati</taxon>
        <taxon>Bacteroidota</taxon>
        <taxon>Sphingobacteriia</taxon>
        <taxon>Sphingobacteriales</taxon>
        <taxon>Sphingobacteriaceae</taxon>
        <taxon>Pedobacter</taxon>
    </lineage>
</organism>
<reference evidence="5 7" key="2">
    <citation type="submission" date="2019-03" db="EMBL/GenBank/DDBJ databases">
        <authorList>
            <person name="He R.-H."/>
        </authorList>
    </citation>
    <scope>NUCLEOTIDE SEQUENCE [LARGE SCALE GENOMIC DNA]</scope>
    <source>
        <strain evidence="5 7">DSM 19624</strain>
    </source>
</reference>
<dbReference type="AlphaFoldDB" id="A0A497XWT3"/>
<dbReference type="GO" id="GO:0052689">
    <property type="term" value="F:carboxylic ester hydrolase activity"/>
    <property type="evidence" value="ECO:0007669"/>
    <property type="project" value="TreeGrafter"/>
</dbReference>
<dbReference type="InterPro" id="IPR053145">
    <property type="entry name" value="AB_hydrolase_Est10"/>
</dbReference>
<dbReference type="RefSeq" id="WP_121287169.1">
    <property type="nucleotide sequence ID" value="NZ_RCCK01000014.1"/>
</dbReference>
<keyword evidence="1 5" id="KW-0378">Hydrolase</keyword>
<dbReference type="PROSITE" id="PS00708">
    <property type="entry name" value="PRO_ENDOPEP_SER"/>
    <property type="match status" value="1"/>
</dbReference>
<comment type="caution">
    <text evidence="4">The sequence shown here is derived from an EMBL/GenBank/DDBJ whole genome shotgun (WGS) entry which is preliminary data.</text>
</comment>
<dbReference type="GO" id="GO:0004252">
    <property type="term" value="F:serine-type endopeptidase activity"/>
    <property type="evidence" value="ECO:0007669"/>
    <property type="project" value="InterPro"/>
</dbReference>
<dbReference type="InterPro" id="IPR029058">
    <property type="entry name" value="AB_hydrolase_fold"/>
</dbReference>
<feature type="signal peptide" evidence="2">
    <location>
        <begin position="1"/>
        <end position="19"/>
    </location>
</feature>
<gene>
    <name evidence="4" type="ORF">BCL90_4563</name>
    <name evidence="5" type="ORF">E3V97_19620</name>
</gene>
<keyword evidence="2" id="KW-0732">Signal</keyword>
<sequence length="369" mass="40900">MKSTFLTLVLITWVLVAGAQNQKSAKRPQTPKAPYPYYTEEVKFTNAKDSVTLAGTLSLPADSGIYPVVILISGSGPQNRDEELFDHKPFLVISDYLTRKGIGVLRYDDRGTAHSTGNFRTSTSVSFADDAAAAVAYLKSRKEVDPRQIGLAGHSEGGMIAPMVAAGNKDVAFIILMAAPGIPIVKLLDLQSERLGILSGGTKEMVDKNVKLEHGMYEIIMKNHTNSLNIRLTAYLTKAMASLPPEIRPAADVMDQEIKTLIRRSTTPWFKYFLQYEPARNLSLVRCPVLVLNGSLDAQVTSKENLHGIKQALDKGRNRNYKIIEYPGVNHLFQEAKTGAFEEYQLIEQTMSPKVLDDMATWINSIIRR</sequence>
<proteinExistence type="predicted"/>
<dbReference type="Proteomes" id="UP000297429">
    <property type="component" value="Unassembled WGS sequence"/>
</dbReference>
<dbReference type="Pfam" id="PF12697">
    <property type="entry name" value="Abhydrolase_6"/>
    <property type="match status" value="1"/>
</dbReference>
<dbReference type="GO" id="GO:0006508">
    <property type="term" value="P:proteolysis"/>
    <property type="evidence" value="ECO:0007669"/>
    <property type="project" value="InterPro"/>
</dbReference>
<dbReference type="EMBL" id="SOPX01000004">
    <property type="protein sequence ID" value="TFB29260.1"/>
    <property type="molecule type" value="Genomic_DNA"/>
</dbReference>
<name>A0A497XWT3_9SPHI</name>
<dbReference type="Proteomes" id="UP000273898">
    <property type="component" value="Unassembled WGS sequence"/>
</dbReference>
<evidence type="ECO:0000313" key="7">
    <source>
        <dbReference type="Proteomes" id="UP000297429"/>
    </source>
</evidence>
<dbReference type="EMBL" id="RCCK01000014">
    <property type="protein sequence ID" value="RLJ72912.1"/>
    <property type="molecule type" value="Genomic_DNA"/>
</dbReference>
<evidence type="ECO:0000259" key="3">
    <source>
        <dbReference type="Pfam" id="PF12697"/>
    </source>
</evidence>
<evidence type="ECO:0000313" key="4">
    <source>
        <dbReference type="EMBL" id="RLJ72912.1"/>
    </source>
</evidence>
<dbReference type="InterPro" id="IPR000073">
    <property type="entry name" value="AB_hydrolase_1"/>
</dbReference>
<dbReference type="Gene3D" id="3.40.50.1820">
    <property type="entry name" value="alpha/beta hydrolase"/>
    <property type="match status" value="1"/>
</dbReference>
<evidence type="ECO:0000313" key="5">
    <source>
        <dbReference type="EMBL" id="TFB29260.1"/>
    </source>
</evidence>
<evidence type="ECO:0000313" key="6">
    <source>
        <dbReference type="Proteomes" id="UP000273898"/>
    </source>
</evidence>
<evidence type="ECO:0000256" key="2">
    <source>
        <dbReference type="SAM" id="SignalP"/>
    </source>
</evidence>
<keyword evidence="7" id="KW-1185">Reference proteome</keyword>
<dbReference type="InterPro" id="IPR002471">
    <property type="entry name" value="Pept_S9_AS"/>
</dbReference>
<dbReference type="OrthoDB" id="9809549at2"/>